<accession>A5N1G5</accession>
<organism evidence="1 2">
    <name type="scientific">Clostridium kluyveri (strain ATCC 8527 / DSM 555 / NBRC 12016 / NCIMB 10680 / K1)</name>
    <dbReference type="NCBI Taxonomy" id="431943"/>
    <lineage>
        <taxon>Bacteria</taxon>
        <taxon>Bacillati</taxon>
        <taxon>Bacillota</taxon>
        <taxon>Clostridia</taxon>
        <taxon>Eubacteriales</taxon>
        <taxon>Clostridiaceae</taxon>
        <taxon>Clostridium</taxon>
    </lineage>
</organism>
<dbReference type="KEGG" id="ckl:CKL_2952"/>
<dbReference type="RefSeq" id="WP_012103296.1">
    <property type="nucleotide sequence ID" value="NC_009706.1"/>
</dbReference>
<dbReference type="AlphaFoldDB" id="A5N1G5"/>
<protein>
    <submittedName>
        <fullName evidence="1">Uncharacterized protein</fullName>
    </submittedName>
</protein>
<gene>
    <name evidence="1" type="ordered locus">CKL_2952</name>
</gene>
<sequence length="111" mass="12763">MDKVLRNVINKVIELKKLNVSEVFGLDLDKSPEFKGLDKRVNNILESLKPKVSPDVYKSVIDIVEYKDRQAILYMNFYFKKGVIEGLTDLNFLSEIKDIAYIDSFGGNKDD</sequence>
<dbReference type="STRING" id="431943.CKL_2952"/>
<name>A5N1G5_CLOK5</name>
<evidence type="ECO:0000313" key="1">
    <source>
        <dbReference type="EMBL" id="EDK34961.1"/>
    </source>
</evidence>
<evidence type="ECO:0000313" key="2">
    <source>
        <dbReference type="Proteomes" id="UP000002411"/>
    </source>
</evidence>
<keyword evidence="2" id="KW-1185">Reference proteome</keyword>
<proteinExistence type="predicted"/>
<reference evidence="1 2" key="1">
    <citation type="journal article" date="2008" name="Proc. Natl. Acad. Sci. U.S.A.">
        <title>The genome of Clostridium kluyveri, a strict anaerobe with unique metabolic features.</title>
        <authorList>
            <person name="Seedorf H."/>
            <person name="Fricke W.F."/>
            <person name="Veith B."/>
            <person name="Brueggemann H."/>
            <person name="Liesegang H."/>
            <person name="Strittmatter A."/>
            <person name="Miethke M."/>
            <person name="Buckel W."/>
            <person name="Hinderberger J."/>
            <person name="Li F."/>
            <person name="Hagemeier C."/>
            <person name="Thauer R.K."/>
            <person name="Gottschalk G."/>
        </authorList>
    </citation>
    <scope>NUCLEOTIDE SEQUENCE [LARGE SCALE GENOMIC DNA]</scope>
    <source>
        <strain evidence="2">ATCC 8527 / DSM 555 / NCIMB 10680</strain>
    </source>
</reference>
<dbReference type="HOGENOM" id="CLU_2153967_0_0_9"/>
<dbReference type="Proteomes" id="UP000002411">
    <property type="component" value="Chromosome"/>
</dbReference>
<dbReference type="EMBL" id="CP000673">
    <property type="protein sequence ID" value="EDK34961.1"/>
    <property type="molecule type" value="Genomic_DNA"/>
</dbReference>